<dbReference type="PRINTS" id="PR00344">
    <property type="entry name" value="BCTRLSENSOR"/>
</dbReference>
<dbReference type="SMART" id="SM00387">
    <property type="entry name" value="HATPase_c"/>
    <property type="match status" value="1"/>
</dbReference>
<keyword evidence="7" id="KW-0067">ATP-binding</keyword>
<comment type="catalytic activity">
    <reaction evidence="1">
        <text>ATP + protein L-histidine = ADP + protein N-phospho-L-histidine.</text>
        <dbReference type="EC" id="2.7.13.3"/>
    </reaction>
</comment>
<dbReference type="SMART" id="SM00388">
    <property type="entry name" value="HisKA"/>
    <property type="match status" value="1"/>
</dbReference>
<dbReference type="InterPro" id="IPR003594">
    <property type="entry name" value="HATPase_dom"/>
</dbReference>
<evidence type="ECO:0000256" key="3">
    <source>
        <dbReference type="ARBA" id="ARBA00022553"/>
    </source>
</evidence>
<keyword evidence="4" id="KW-0808">Transferase</keyword>
<dbReference type="PANTHER" id="PTHR43065:SF46">
    <property type="entry name" value="C4-DICARBOXYLATE TRANSPORT SENSOR PROTEIN DCTB"/>
    <property type="match status" value="1"/>
</dbReference>
<dbReference type="InterPro" id="IPR005467">
    <property type="entry name" value="His_kinase_dom"/>
</dbReference>
<name>A0ABW9KPE4_9BACT</name>
<evidence type="ECO:0000256" key="1">
    <source>
        <dbReference type="ARBA" id="ARBA00000085"/>
    </source>
</evidence>
<dbReference type="InterPro" id="IPR004358">
    <property type="entry name" value="Sig_transdc_His_kin-like_C"/>
</dbReference>
<dbReference type="SUPFAM" id="SSF55874">
    <property type="entry name" value="ATPase domain of HSP90 chaperone/DNA topoisomerase II/histidine kinase"/>
    <property type="match status" value="1"/>
</dbReference>
<feature type="domain" description="Histidine kinase" evidence="9">
    <location>
        <begin position="166"/>
        <end position="381"/>
    </location>
</feature>
<proteinExistence type="predicted"/>
<gene>
    <name evidence="10" type="ORF">ACK2TP_14470</name>
</gene>
<dbReference type="CDD" id="cd00075">
    <property type="entry name" value="HATPase"/>
    <property type="match status" value="1"/>
</dbReference>
<dbReference type="PANTHER" id="PTHR43065">
    <property type="entry name" value="SENSOR HISTIDINE KINASE"/>
    <property type="match status" value="1"/>
</dbReference>
<dbReference type="Gene3D" id="3.30.565.10">
    <property type="entry name" value="Histidine kinase-like ATPase, C-terminal domain"/>
    <property type="match status" value="1"/>
</dbReference>
<evidence type="ECO:0000313" key="11">
    <source>
        <dbReference type="Proteomes" id="UP001634747"/>
    </source>
</evidence>
<evidence type="ECO:0000259" key="9">
    <source>
        <dbReference type="PROSITE" id="PS50109"/>
    </source>
</evidence>
<accession>A0ABW9KPE4</accession>
<evidence type="ECO:0000256" key="2">
    <source>
        <dbReference type="ARBA" id="ARBA00012438"/>
    </source>
</evidence>
<evidence type="ECO:0000256" key="8">
    <source>
        <dbReference type="ARBA" id="ARBA00023012"/>
    </source>
</evidence>
<dbReference type="EC" id="2.7.13.3" evidence="2"/>
<dbReference type="RefSeq" id="WP_263414850.1">
    <property type="nucleotide sequence ID" value="NZ_BAABBH010000001.1"/>
</dbReference>
<evidence type="ECO:0000313" key="10">
    <source>
        <dbReference type="EMBL" id="MFN2976972.1"/>
    </source>
</evidence>
<dbReference type="PROSITE" id="PS50109">
    <property type="entry name" value="HIS_KIN"/>
    <property type="match status" value="1"/>
</dbReference>
<dbReference type="GO" id="GO:0016301">
    <property type="term" value="F:kinase activity"/>
    <property type="evidence" value="ECO:0007669"/>
    <property type="project" value="UniProtKB-KW"/>
</dbReference>
<keyword evidence="3" id="KW-0597">Phosphoprotein</keyword>
<dbReference type="InterPro" id="IPR036097">
    <property type="entry name" value="HisK_dim/P_sf"/>
</dbReference>
<protein>
    <recommendedName>
        <fullName evidence="2">histidine kinase</fullName>
        <ecNumber evidence="2">2.7.13.3</ecNumber>
    </recommendedName>
</protein>
<keyword evidence="8" id="KW-0902">Two-component regulatory system</keyword>
<dbReference type="Gene3D" id="1.10.287.130">
    <property type="match status" value="1"/>
</dbReference>
<evidence type="ECO:0000256" key="5">
    <source>
        <dbReference type="ARBA" id="ARBA00022741"/>
    </source>
</evidence>
<keyword evidence="5" id="KW-0547">Nucleotide-binding</keyword>
<dbReference type="EMBL" id="JBJYXY010000001">
    <property type="protein sequence ID" value="MFN2976972.1"/>
    <property type="molecule type" value="Genomic_DNA"/>
</dbReference>
<dbReference type="InterPro" id="IPR036890">
    <property type="entry name" value="HATPase_C_sf"/>
</dbReference>
<sequence length="385" mass="41340">MAIEHTLLVLAPVGRDASLLETAFTQAGMAAEVVPNLSVASKAVSSGEVGALVIAAETLGDGGISQLRQAIQAQPHWSDVPLLLLLPGHAKATASAHLEALLQHLPSATLVERPIRPATLLSLARAALKSRMRQYEVRSAIEQRDKAAAKLVESEKLAAVGRLAASISHEINNPLESLTNLLYLAQQDANLSLETRGYLEAADKELARAAHITQQSLRFHRQSTRPQRLGAADLLAPVLAIYAGRLSNNHVRLITDFRDNTQVVCREGEIRQVLSNLVSNAIDAMRLGGVLQIYSHRAVHPTSGEPGLAILLSDTGHGMPDHVAQRIFEAFYTTKGINGTGLGLWISADIARKHGGSLQVRSRQAGNRAGTLFRLFLPCELSTSV</sequence>
<evidence type="ECO:0000256" key="4">
    <source>
        <dbReference type="ARBA" id="ARBA00022679"/>
    </source>
</evidence>
<dbReference type="SUPFAM" id="SSF47384">
    <property type="entry name" value="Homodimeric domain of signal transducing histidine kinase"/>
    <property type="match status" value="1"/>
</dbReference>
<dbReference type="Proteomes" id="UP001634747">
    <property type="component" value="Unassembled WGS sequence"/>
</dbReference>
<organism evidence="10 11">
    <name type="scientific">Terriglobus aquaticus</name>
    <dbReference type="NCBI Taxonomy" id="940139"/>
    <lineage>
        <taxon>Bacteria</taxon>
        <taxon>Pseudomonadati</taxon>
        <taxon>Acidobacteriota</taxon>
        <taxon>Terriglobia</taxon>
        <taxon>Terriglobales</taxon>
        <taxon>Acidobacteriaceae</taxon>
        <taxon>Terriglobus</taxon>
    </lineage>
</organism>
<keyword evidence="6 10" id="KW-0418">Kinase</keyword>
<dbReference type="InterPro" id="IPR003661">
    <property type="entry name" value="HisK_dim/P_dom"/>
</dbReference>
<dbReference type="Pfam" id="PF02518">
    <property type="entry name" value="HATPase_c"/>
    <property type="match status" value="1"/>
</dbReference>
<keyword evidence="11" id="KW-1185">Reference proteome</keyword>
<evidence type="ECO:0000256" key="7">
    <source>
        <dbReference type="ARBA" id="ARBA00022840"/>
    </source>
</evidence>
<evidence type="ECO:0000256" key="6">
    <source>
        <dbReference type="ARBA" id="ARBA00022777"/>
    </source>
</evidence>
<comment type="caution">
    <text evidence="10">The sequence shown here is derived from an EMBL/GenBank/DDBJ whole genome shotgun (WGS) entry which is preliminary data.</text>
</comment>
<dbReference type="CDD" id="cd00082">
    <property type="entry name" value="HisKA"/>
    <property type="match status" value="1"/>
</dbReference>
<reference evidence="10 11" key="1">
    <citation type="submission" date="2024-12" db="EMBL/GenBank/DDBJ databases">
        <authorList>
            <person name="Lee Y."/>
        </authorList>
    </citation>
    <scope>NUCLEOTIDE SEQUENCE [LARGE SCALE GENOMIC DNA]</scope>
    <source>
        <strain evidence="10 11">03SUJ4</strain>
    </source>
</reference>
<dbReference type="Pfam" id="PF00512">
    <property type="entry name" value="HisKA"/>
    <property type="match status" value="1"/>
</dbReference>